<dbReference type="Proteomes" id="UP001172673">
    <property type="component" value="Unassembled WGS sequence"/>
</dbReference>
<protein>
    <submittedName>
        <fullName evidence="2">Uncharacterized protein</fullName>
    </submittedName>
</protein>
<keyword evidence="3" id="KW-1185">Reference proteome</keyword>
<evidence type="ECO:0000256" key="1">
    <source>
        <dbReference type="SAM" id="MobiDB-lite"/>
    </source>
</evidence>
<evidence type="ECO:0000313" key="2">
    <source>
        <dbReference type="EMBL" id="KAJ9607222.1"/>
    </source>
</evidence>
<feature type="region of interest" description="Disordered" evidence="1">
    <location>
        <begin position="1"/>
        <end position="569"/>
    </location>
</feature>
<feature type="compositionally biased region" description="Basic residues" evidence="1">
    <location>
        <begin position="535"/>
        <end position="549"/>
    </location>
</feature>
<feature type="compositionally biased region" description="Polar residues" evidence="1">
    <location>
        <begin position="437"/>
        <end position="449"/>
    </location>
</feature>
<name>A0AA38X5K5_9EURO</name>
<proteinExistence type="predicted"/>
<feature type="compositionally biased region" description="Low complexity" evidence="1">
    <location>
        <begin position="350"/>
        <end position="365"/>
    </location>
</feature>
<feature type="compositionally biased region" description="Basic and acidic residues" evidence="1">
    <location>
        <begin position="849"/>
        <end position="863"/>
    </location>
</feature>
<feature type="compositionally biased region" description="Basic and acidic residues" evidence="1">
    <location>
        <begin position="219"/>
        <end position="244"/>
    </location>
</feature>
<feature type="compositionally biased region" description="Basic and acidic residues" evidence="1">
    <location>
        <begin position="112"/>
        <end position="122"/>
    </location>
</feature>
<feature type="compositionally biased region" description="Low complexity" evidence="1">
    <location>
        <begin position="143"/>
        <end position="154"/>
    </location>
</feature>
<evidence type="ECO:0000313" key="3">
    <source>
        <dbReference type="Proteomes" id="UP001172673"/>
    </source>
</evidence>
<feature type="compositionally biased region" description="Low complexity" evidence="1">
    <location>
        <begin position="29"/>
        <end position="68"/>
    </location>
</feature>
<feature type="compositionally biased region" description="Polar residues" evidence="1">
    <location>
        <begin position="409"/>
        <end position="418"/>
    </location>
</feature>
<feature type="compositionally biased region" description="Low complexity" evidence="1">
    <location>
        <begin position="510"/>
        <end position="524"/>
    </location>
</feature>
<reference evidence="2" key="1">
    <citation type="submission" date="2022-10" db="EMBL/GenBank/DDBJ databases">
        <title>Culturing micro-colonial fungi from biological soil crusts in the Mojave desert and describing Neophaeococcomyces mojavensis, and introducing the new genera and species Taxawa tesnikishii.</title>
        <authorList>
            <person name="Kurbessoian T."/>
            <person name="Stajich J.E."/>
        </authorList>
    </citation>
    <scope>NUCLEOTIDE SEQUENCE</scope>
    <source>
        <strain evidence="2">TK_41</strain>
    </source>
</reference>
<organism evidence="2 3">
    <name type="scientific">Cladophialophora chaetospira</name>
    <dbReference type="NCBI Taxonomy" id="386627"/>
    <lineage>
        <taxon>Eukaryota</taxon>
        <taxon>Fungi</taxon>
        <taxon>Dikarya</taxon>
        <taxon>Ascomycota</taxon>
        <taxon>Pezizomycotina</taxon>
        <taxon>Eurotiomycetes</taxon>
        <taxon>Chaetothyriomycetidae</taxon>
        <taxon>Chaetothyriales</taxon>
        <taxon>Herpotrichiellaceae</taxon>
        <taxon>Cladophialophora</taxon>
    </lineage>
</organism>
<accession>A0AA38X5K5</accession>
<feature type="region of interest" description="Disordered" evidence="1">
    <location>
        <begin position="841"/>
        <end position="863"/>
    </location>
</feature>
<gene>
    <name evidence="2" type="ORF">H2200_008294</name>
</gene>
<sequence length="863" mass="94282">MTPRHTELPPRLIPELQALAASSTRLPQSSSKSVSSVSSPSTRFSSSPSPWSISTTTTTPTSWSSASPGIVQQVPMTGPAKRSQTVPLPAGRRERRPKVPALPEYIPPPIENEWRIGSKDYTKSLTRKKTPLQTPAPTPPPRTSSAKHSLSRSSSKSDRRQATSAQEPTPSSSELEHSPLARRGRLDLASVGESLQQNVLARAHDDLQQSLGRVPPRQTRKDAEGLPDKRTIVAEVNRLGRETRTTPTTPYEGRRGPQSSEPVQRQERHAPIQAPPETPWNSSSKTQSSPSRTGTFSRLGFFSRRAKSPTREVEKSPRKLQRKGPTAGTGHEGYGRYGKRGRKTSQESTSAAGSESERSVSSTRRIPLFSSKGKESRSSSRHNRSSQSDLDEFASTRLKPVPIIGGSGSSMKSNTENQLDIYGSSPPSGTVFDRWDTPSQSQTSLGQKSFQERPINVRDHVSGQTGAPTLAIRRSQRFGNDADSFNLPTPIRTEGLSAATYINSQDESRSSAFPASTPSTTTDPSRGDLGLQKTKEKKSRKLRWNIFRRRGTDPEPERPVALPSSSPEEMQVSVSAIPVARSMPYYAMMDSESEVNPPEHVGDYLAQVVESPQVSPLIGVSDHYFVLEDELPPQPYEDNEFLPNVPISPPQSFTKSPPPVPLHNTDELVPSQAAQSPPRQPRLVRVGRIPAVVPRNEREHKPSRTSFSQPFLRAPVFDDPSTAPNPSDAIMPLPLQISTDVLPSRPFISPDTAQPASAPNLGEAEFLRFPSRQTSNGSTSSSSGGVLSILGPSLVSSAPGGGFYGRSGRQLSGYLPGSPSIDEVWNEYDDFIDHVMSPSRARKSIKALSRRDEPETERFEPDT</sequence>
<comment type="caution">
    <text evidence="2">The sequence shown here is derived from an EMBL/GenBank/DDBJ whole genome shotgun (WGS) entry which is preliminary data.</text>
</comment>
<feature type="compositionally biased region" description="Polar residues" evidence="1">
    <location>
        <begin position="162"/>
        <end position="173"/>
    </location>
</feature>
<dbReference type="AlphaFoldDB" id="A0AA38X5K5"/>
<dbReference type="EMBL" id="JAPDRK010000012">
    <property type="protein sequence ID" value="KAJ9607222.1"/>
    <property type="molecule type" value="Genomic_DNA"/>
</dbReference>
<feature type="region of interest" description="Disordered" evidence="1">
    <location>
        <begin position="643"/>
        <end position="731"/>
    </location>
</feature>
<feature type="compositionally biased region" description="Low complexity" evidence="1">
    <location>
        <begin position="282"/>
        <end position="291"/>
    </location>
</feature>